<evidence type="ECO:0008006" key="4">
    <source>
        <dbReference type="Google" id="ProtNLM"/>
    </source>
</evidence>
<feature type="chain" id="PRO_5044831550" description="Pollen Ole e 1 allergen and extensin family protein" evidence="1">
    <location>
        <begin position="28"/>
        <end position="329"/>
    </location>
</feature>
<dbReference type="AlphaFoldDB" id="A0ABC9FFJ7"/>
<dbReference type="PANTHER" id="PTHR46995">
    <property type="entry name" value="OS09G0508200 PROTEIN"/>
    <property type="match status" value="1"/>
</dbReference>
<accession>A0ABC9FFJ7</accession>
<evidence type="ECO:0000256" key="1">
    <source>
        <dbReference type="SAM" id="SignalP"/>
    </source>
</evidence>
<dbReference type="EMBL" id="OZ075116">
    <property type="protein sequence ID" value="CAL5073430.1"/>
    <property type="molecule type" value="Genomic_DNA"/>
</dbReference>
<name>A0ABC9FFJ7_9POAL</name>
<keyword evidence="3" id="KW-1185">Reference proteome</keyword>
<keyword evidence="1" id="KW-0732">Signal</keyword>
<evidence type="ECO:0000313" key="3">
    <source>
        <dbReference type="Proteomes" id="UP001497457"/>
    </source>
</evidence>
<dbReference type="Proteomes" id="UP001497457">
    <property type="component" value="Chromosome 6rd"/>
</dbReference>
<proteinExistence type="predicted"/>
<sequence length="329" mass="35642">MASSLTALVAVFVAALLLLLMLSGTEAKFLTKANNITVVGSVYCDACSNNTFSKHSFFLKVLHRFRLQRLTLTCIQWFLSSTLCMMEHILLSNTNTSKALHFFLSNFVQMNSNNAESTNRGDMLRAGARVLIKCSFKVNSTPSEELSLEAERTTDQHGVYKLDVPPVDGFECREGHELRSACRATLLRSSSAACNVPGLGASTQHIALRSRAASNAGACFLNLNALNFRPAKRDAALCPGAAGAGGGGALVGSSLFFWPFLPLFWPPYPAPGGGAAGGTVSFPWPYHVPAWLVPFLRPPFLPFPLYEPAQAPPPPFYRFPPSQEADSRP</sequence>
<protein>
    <recommendedName>
        <fullName evidence="4">Pollen Ole e 1 allergen and extensin family protein</fullName>
    </recommendedName>
</protein>
<reference evidence="2 3" key="2">
    <citation type="submission" date="2024-10" db="EMBL/GenBank/DDBJ databases">
        <authorList>
            <person name="Ryan C."/>
        </authorList>
    </citation>
    <scope>NUCLEOTIDE SEQUENCE [LARGE SCALE GENOMIC DNA]</scope>
</reference>
<organism evidence="2 3">
    <name type="scientific">Urochloa decumbens</name>
    <dbReference type="NCBI Taxonomy" id="240449"/>
    <lineage>
        <taxon>Eukaryota</taxon>
        <taxon>Viridiplantae</taxon>
        <taxon>Streptophyta</taxon>
        <taxon>Embryophyta</taxon>
        <taxon>Tracheophyta</taxon>
        <taxon>Spermatophyta</taxon>
        <taxon>Magnoliopsida</taxon>
        <taxon>Liliopsida</taxon>
        <taxon>Poales</taxon>
        <taxon>Poaceae</taxon>
        <taxon>PACMAD clade</taxon>
        <taxon>Panicoideae</taxon>
        <taxon>Panicodae</taxon>
        <taxon>Paniceae</taxon>
        <taxon>Melinidinae</taxon>
        <taxon>Urochloa</taxon>
    </lineage>
</organism>
<feature type="signal peptide" evidence="1">
    <location>
        <begin position="1"/>
        <end position="27"/>
    </location>
</feature>
<dbReference type="Pfam" id="PF01190">
    <property type="entry name" value="Pollen_Ole_e_1"/>
    <property type="match status" value="1"/>
</dbReference>
<reference evidence="3" key="1">
    <citation type="submission" date="2024-06" db="EMBL/GenBank/DDBJ databases">
        <authorList>
            <person name="Ryan C."/>
        </authorList>
    </citation>
    <scope>NUCLEOTIDE SEQUENCE [LARGE SCALE GENOMIC DNA]</scope>
</reference>
<gene>
    <name evidence="2" type="ORF">URODEC1_LOCUS104605</name>
</gene>
<dbReference type="PANTHER" id="PTHR46995:SF6">
    <property type="entry name" value="POLLEN OLE E 1 ALLERGEN AND EXTENSIN FAMILY PROTEIN"/>
    <property type="match status" value="1"/>
</dbReference>
<evidence type="ECO:0000313" key="2">
    <source>
        <dbReference type="EMBL" id="CAL5073430.1"/>
    </source>
</evidence>